<organism evidence="3 4">
    <name type="scientific">Orycteropus afer afer</name>
    <dbReference type="NCBI Taxonomy" id="1230840"/>
    <lineage>
        <taxon>Eukaryota</taxon>
        <taxon>Metazoa</taxon>
        <taxon>Chordata</taxon>
        <taxon>Craniata</taxon>
        <taxon>Vertebrata</taxon>
        <taxon>Euteleostomi</taxon>
        <taxon>Mammalia</taxon>
        <taxon>Eutheria</taxon>
        <taxon>Afrotheria</taxon>
        <taxon>Tubulidentata</taxon>
        <taxon>Orycteropodidae</taxon>
        <taxon>Orycteropus</taxon>
    </lineage>
</organism>
<dbReference type="GO" id="GO:0032588">
    <property type="term" value="C:trans-Golgi network membrane"/>
    <property type="evidence" value="ECO:0007669"/>
    <property type="project" value="TreeGrafter"/>
</dbReference>
<feature type="compositionally biased region" description="Pro residues" evidence="1">
    <location>
        <begin position="111"/>
        <end position="124"/>
    </location>
</feature>
<evidence type="ECO:0000256" key="1">
    <source>
        <dbReference type="SAM" id="MobiDB-lite"/>
    </source>
</evidence>
<feature type="compositionally biased region" description="Low complexity" evidence="1">
    <location>
        <begin position="269"/>
        <end position="281"/>
    </location>
</feature>
<dbReference type="PANTHER" id="PTHR21514:SF0">
    <property type="entry name" value="AP-4 COMPLEX ACCESSORY SUBUNIT TEPSIN"/>
    <property type="match status" value="1"/>
</dbReference>
<evidence type="ECO:0000313" key="3">
    <source>
        <dbReference type="Proteomes" id="UP000694850"/>
    </source>
</evidence>
<feature type="region of interest" description="Disordered" evidence="1">
    <location>
        <begin position="374"/>
        <end position="403"/>
    </location>
</feature>
<dbReference type="InterPro" id="IPR058028">
    <property type="entry name" value="Tepsin_VHS/ENTH-like"/>
</dbReference>
<dbReference type="PANTHER" id="PTHR21514">
    <property type="entry name" value="AP-4 COMPLEX ACCESSORY SUBUNIT TEPSIN"/>
    <property type="match status" value="1"/>
</dbReference>
<feature type="domain" description="AP-4 complex accessory subunit Tepsin VHS/ENTH-like" evidence="2">
    <location>
        <begin position="174"/>
        <end position="226"/>
    </location>
</feature>
<dbReference type="AlphaFoldDB" id="A0A8B7BEU8"/>
<dbReference type="Pfam" id="PF25827">
    <property type="entry name" value="TVHS-like"/>
    <property type="match status" value="1"/>
</dbReference>
<dbReference type="OrthoDB" id="118154at2759"/>
<feature type="compositionally biased region" description="Basic and acidic residues" evidence="1">
    <location>
        <begin position="302"/>
        <end position="316"/>
    </location>
</feature>
<feature type="compositionally biased region" description="Low complexity" evidence="1">
    <location>
        <begin position="152"/>
        <end position="161"/>
    </location>
</feature>
<feature type="compositionally biased region" description="Pro residues" evidence="1">
    <location>
        <begin position="282"/>
        <end position="298"/>
    </location>
</feature>
<evidence type="ECO:0000259" key="2">
    <source>
        <dbReference type="Pfam" id="PF25827"/>
    </source>
</evidence>
<feature type="region of interest" description="Disordered" evidence="1">
    <location>
        <begin position="238"/>
        <end position="339"/>
    </location>
</feature>
<proteinExistence type="predicted"/>
<dbReference type="RefSeq" id="XP_007958006.1">
    <property type="nucleotide sequence ID" value="XM_007959815.1"/>
</dbReference>
<sequence>MAAAPPLRDRLSFLHRDLGSALFSDAMSPLPAARTLRPLPSAGMGSQPQPHSALQGFGYSQETGRASSAGEALLSTIQKAAEVVANAMRPGHEWPSSQRPASGGDTYQPAVTPPACPGHPPPRRPSAGVSPGARATRHQPGQPGGGWEEPDSSPSSQGSSQENGIHSQASDSSSGCRALCALSALGGADLLSQEYLLLLARPSLQELSAGIPGPVTSKATKILRHFEASCRHRPTPWGLLGESDPAGPQEARACPPDLLTDAEPLMGGQPSLQPLSSISPLPEGPPPAGRLQPSPAPTLAPRDTRPGGKSTREAEKAPAGFQGLGAKSETTDGGLESGTGPAGCQWAPAASSSNSLFAGMELVACARLLKARASAEKPLPAHSAPEAPRTLPPRAAAQAPPASELSAFEFLNA</sequence>
<keyword evidence="3" id="KW-1185">Reference proteome</keyword>
<feature type="compositionally biased region" description="Low complexity" evidence="1">
    <location>
        <begin position="384"/>
        <end position="403"/>
    </location>
</feature>
<gene>
    <name evidence="4" type="primary">TEPSIN</name>
</gene>
<protein>
    <submittedName>
        <fullName evidence="4">AP-4 complex accessory subunit tepsin</fullName>
    </submittedName>
</protein>
<accession>A0A8B7BEU8</accession>
<feature type="region of interest" description="Disordered" evidence="1">
    <location>
        <begin position="91"/>
        <end position="171"/>
    </location>
</feature>
<dbReference type="InterPro" id="IPR039273">
    <property type="entry name" value="TEPSIN"/>
</dbReference>
<name>A0A8B7BEU8_ORYAF</name>
<dbReference type="Proteomes" id="UP000694850">
    <property type="component" value="Unplaced"/>
</dbReference>
<feature type="compositionally biased region" description="Low complexity" evidence="1">
    <location>
        <begin position="28"/>
        <end position="42"/>
    </location>
</feature>
<feature type="region of interest" description="Disordered" evidence="1">
    <location>
        <begin position="24"/>
        <end position="68"/>
    </location>
</feature>
<feature type="compositionally biased region" description="Polar residues" evidence="1">
    <location>
        <begin position="44"/>
        <end position="66"/>
    </location>
</feature>
<reference evidence="4" key="1">
    <citation type="submission" date="2025-08" db="UniProtKB">
        <authorList>
            <consortium name="RefSeq"/>
        </authorList>
    </citation>
    <scope>IDENTIFICATION</scope>
</reference>
<feature type="compositionally biased region" description="Polar residues" evidence="1">
    <location>
        <begin position="162"/>
        <end position="171"/>
    </location>
</feature>
<evidence type="ECO:0000313" key="4">
    <source>
        <dbReference type="RefSeq" id="XP_007958006.1"/>
    </source>
</evidence>